<protein>
    <submittedName>
        <fullName evidence="2">Uncharacterized protein</fullName>
    </submittedName>
</protein>
<feature type="compositionally biased region" description="Low complexity" evidence="1">
    <location>
        <begin position="7"/>
        <end position="31"/>
    </location>
</feature>
<evidence type="ECO:0000256" key="1">
    <source>
        <dbReference type="SAM" id="MobiDB-lite"/>
    </source>
</evidence>
<gene>
    <name evidence="2" type="ORF">Sste5346_008496</name>
</gene>
<evidence type="ECO:0000313" key="3">
    <source>
        <dbReference type="Proteomes" id="UP001583186"/>
    </source>
</evidence>
<organism evidence="2 3">
    <name type="scientific">Sporothrix stenoceras</name>
    <dbReference type="NCBI Taxonomy" id="5173"/>
    <lineage>
        <taxon>Eukaryota</taxon>
        <taxon>Fungi</taxon>
        <taxon>Dikarya</taxon>
        <taxon>Ascomycota</taxon>
        <taxon>Pezizomycotina</taxon>
        <taxon>Sordariomycetes</taxon>
        <taxon>Sordariomycetidae</taxon>
        <taxon>Ophiostomatales</taxon>
        <taxon>Ophiostomataceae</taxon>
        <taxon>Sporothrix</taxon>
    </lineage>
</organism>
<feature type="region of interest" description="Disordered" evidence="1">
    <location>
        <begin position="1"/>
        <end position="33"/>
    </location>
</feature>
<proteinExistence type="predicted"/>
<keyword evidence="3" id="KW-1185">Reference proteome</keyword>
<comment type="caution">
    <text evidence="2">The sequence shown here is derived from an EMBL/GenBank/DDBJ whole genome shotgun (WGS) entry which is preliminary data.</text>
</comment>
<sequence>MADSNTPQPQQEGQSAAASSSTAPSSSSPPVSVLPGLDTVDWASLEHAYGEAADTPKWLQALYAAGCRSDGPANDFPICGTTHNGASYTVVDEAFAELDASITHQGSRYSASCAAVPFVYTILEAAQKKHHALRAELLTLLGMLAVGSPKFWLPSRADIVNWRASTSARQQPTWPDEEMERRDAFVEVARQQAEASGTSDAQSKFRRLEFHVELMTDPELMAATSLAELGTYDGVRQGLQSVYASLGDDYPNVRSEAAFLLALFPEHEMAAASEKVLRDQLARETVATVRGTILLTLGMLRHRPKSPATKEEEDGKREKDVYDDMHPKVEVVEDDADRAARASTRKLLEEVHAAATKRTAEATVDGADTSAPFEQWCSATALLLLAGVDDLPEKTVTDILAPLIDKKGVLSRYEPKRLAKEAMKIRASAAKKGVGERNEDKKEESFPFPDDDLASFVAPLLRQVRGSKHPDVAQAVIGSLVGAQGLSGTELFNTAFQLAFDGKRHEWQPYVQDDVKSYGETKTKTTLPKYSELTPLQQSAVSAVAQVDESCWKSADFKATVKSWGLPGDKIEIEKYMEGKEFKKDADVVDAEESPEKKQRVE</sequence>
<dbReference type="Proteomes" id="UP001583186">
    <property type="component" value="Unassembled WGS sequence"/>
</dbReference>
<evidence type="ECO:0000313" key="2">
    <source>
        <dbReference type="EMBL" id="KAL1890060.1"/>
    </source>
</evidence>
<reference evidence="2 3" key="1">
    <citation type="journal article" date="2024" name="IMA Fungus">
        <title>IMA Genome - F19 : A genome assembly and annotation guide to empower mycologists, including annotated draft genome sequences of Ceratocystis pirilliformis, Diaporthe australafricana, Fusarium ophioides, Paecilomyces lecythidis, and Sporothrix stenoceras.</title>
        <authorList>
            <person name="Aylward J."/>
            <person name="Wilson A.M."/>
            <person name="Visagie C.M."/>
            <person name="Spraker J."/>
            <person name="Barnes I."/>
            <person name="Buitendag C."/>
            <person name="Ceriani C."/>
            <person name="Del Mar Angel L."/>
            <person name="du Plessis D."/>
            <person name="Fuchs T."/>
            <person name="Gasser K."/>
            <person name="Kramer D."/>
            <person name="Li W."/>
            <person name="Munsamy K."/>
            <person name="Piso A."/>
            <person name="Price J.L."/>
            <person name="Sonnekus B."/>
            <person name="Thomas C."/>
            <person name="van der Nest A."/>
            <person name="van Dijk A."/>
            <person name="van Heerden A."/>
            <person name="van Vuuren N."/>
            <person name="Yilmaz N."/>
            <person name="Duong T.A."/>
            <person name="van der Merwe N.A."/>
            <person name="Wingfield M.J."/>
            <person name="Wingfield B.D."/>
        </authorList>
    </citation>
    <scope>NUCLEOTIDE SEQUENCE [LARGE SCALE GENOMIC DNA]</scope>
    <source>
        <strain evidence="2 3">CMW 5346</strain>
    </source>
</reference>
<name>A0ABR3YPZ9_9PEZI</name>
<accession>A0ABR3YPZ9</accession>
<dbReference type="EMBL" id="JAWCUI010000066">
    <property type="protein sequence ID" value="KAL1890060.1"/>
    <property type="molecule type" value="Genomic_DNA"/>
</dbReference>